<accession>X1FWU0</accession>
<dbReference type="EMBL" id="BARU01019216">
    <property type="protein sequence ID" value="GAH50106.1"/>
    <property type="molecule type" value="Genomic_DNA"/>
</dbReference>
<name>X1FWU0_9ZZZZ</name>
<sequence length="72" mass="8162">MANKKDNKPYMKILRDLIDTMDDAVLSKAVEEMKEKVTVFDKLRSAMRIALPDGKLGLNDNGEEADIHTIEK</sequence>
<gene>
    <name evidence="1" type="ORF">S03H2_31670</name>
</gene>
<proteinExistence type="predicted"/>
<reference evidence="1" key="1">
    <citation type="journal article" date="2014" name="Front. Microbiol.">
        <title>High frequency of phylogenetically diverse reductive dehalogenase-homologous genes in deep subseafloor sedimentary metagenomes.</title>
        <authorList>
            <person name="Kawai M."/>
            <person name="Futagami T."/>
            <person name="Toyoda A."/>
            <person name="Takaki Y."/>
            <person name="Nishi S."/>
            <person name="Hori S."/>
            <person name="Arai W."/>
            <person name="Tsubouchi T."/>
            <person name="Morono Y."/>
            <person name="Uchiyama I."/>
            <person name="Ito T."/>
            <person name="Fujiyama A."/>
            <person name="Inagaki F."/>
            <person name="Takami H."/>
        </authorList>
    </citation>
    <scope>NUCLEOTIDE SEQUENCE</scope>
    <source>
        <strain evidence="1">Expedition CK06-06</strain>
    </source>
</reference>
<evidence type="ECO:0000313" key="1">
    <source>
        <dbReference type="EMBL" id="GAH50106.1"/>
    </source>
</evidence>
<comment type="caution">
    <text evidence="1">The sequence shown here is derived from an EMBL/GenBank/DDBJ whole genome shotgun (WGS) entry which is preliminary data.</text>
</comment>
<protein>
    <submittedName>
        <fullName evidence="1">Uncharacterized protein</fullName>
    </submittedName>
</protein>
<dbReference type="AlphaFoldDB" id="X1FWU0"/>
<organism evidence="1">
    <name type="scientific">marine sediment metagenome</name>
    <dbReference type="NCBI Taxonomy" id="412755"/>
    <lineage>
        <taxon>unclassified sequences</taxon>
        <taxon>metagenomes</taxon>
        <taxon>ecological metagenomes</taxon>
    </lineage>
</organism>